<dbReference type="Gene3D" id="3.30.70.580">
    <property type="entry name" value="Pseudouridine synthase I, catalytic domain, N-terminal subdomain"/>
    <property type="match status" value="1"/>
</dbReference>
<dbReference type="PANTHER" id="PTHR47683">
    <property type="entry name" value="PSEUDOURIDINE SYNTHASE FAMILY PROTEIN-RELATED"/>
    <property type="match status" value="1"/>
</dbReference>
<dbReference type="PROSITE" id="PS01149">
    <property type="entry name" value="PSI_RSU"/>
    <property type="match status" value="1"/>
</dbReference>
<dbReference type="InterPro" id="IPR000748">
    <property type="entry name" value="PsdUridine_synth_RsuA/RluB/E/F"/>
</dbReference>
<dbReference type="InterPro" id="IPR042092">
    <property type="entry name" value="PsdUridine_s_RsuA/RluB/E/F_cat"/>
</dbReference>
<evidence type="ECO:0000313" key="10">
    <source>
        <dbReference type="Proteomes" id="UP000013026"/>
    </source>
</evidence>
<organism evidence="8 10">
    <name type="scientific">Meiothermus ruber (strain ATCC 35948 / DSM 1279 / VKM B-1258 / 21)</name>
    <name type="common">Thermus ruber</name>
    <dbReference type="NCBI Taxonomy" id="504728"/>
    <lineage>
        <taxon>Bacteria</taxon>
        <taxon>Thermotogati</taxon>
        <taxon>Deinococcota</taxon>
        <taxon>Deinococci</taxon>
        <taxon>Thermales</taxon>
        <taxon>Thermaceae</taxon>
        <taxon>Meiothermus</taxon>
    </lineage>
</organism>
<feature type="domain" description="RNA-binding S4" evidence="6">
    <location>
        <begin position="19"/>
        <end position="77"/>
    </location>
</feature>
<evidence type="ECO:0000313" key="7">
    <source>
        <dbReference type="EMBL" id="ADD26963.1"/>
    </source>
</evidence>
<evidence type="ECO:0000256" key="1">
    <source>
        <dbReference type="ARBA" id="ARBA00008348"/>
    </source>
</evidence>
<dbReference type="GO" id="GO:0120159">
    <property type="term" value="F:rRNA pseudouridine synthase activity"/>
    <property type="evidence" value="ECO:0007669"/>
    <property type="project" value="UniProtKB-ARBA"/>
</dbReference>
<dbReference type="NCBIfam" id="TIGR00093">
    <property type="entry name" value="pseudouridine synthase"/>
    <property type="match status" value="1"/>
</dbReference>
<dbReference type="InterPro" id="IPR006145">
    <property type="entry name" value="PsdUridine_synth_RsuA/RluA"/>
</dbReference>
<dbReference type="Gene3D" id="3.10.290.10">
    <property type="entry name" value="RNA-binding S4 domain"/>
    <property type="match status" value="1"/>
</dbReference>
<dbReference type="STRING" id="504728.K649_00520"/>
<dbReference type="InterPro" id="IPR018496">
    <property type="entry name" value="PsdUridine_synth_RsuA/RluB_CS"/>
</dbReference>
<dbReference type="Gene3D" id="3.30.70.1560">
    <property type="entry name" value="Alpha-L RNA-binding motif"/>
    <property type="match status" value="1"/>
</dbReference>
<reference evidence="7 9" key="1">
    <citation type="journal article" date="2010" name="Stand. Genomic Sci.">
        <title>Complete genome sequence of Meiothermus ruber type strain (21).</title>
        <authorList>
            <person name="Tindall B.J."/>
            <person name="Sikorski J."/>
            <person name="Lucas S."/>
            <person name="Goltsman E."/>
            <person name="Copeland A."/>
            <person name="Glavina Del Rio T."/>
            <person name="Nolan M."/>
            <person name="Tice H."/>
            <person name="Cheng J.F."/>
            <person name="Han C."/>
            <person name="Pitluck S."/>
            <person name="Liolios K."/>
            <person name="Ivanova N."/>
            <person name="Mavromatis K."/>
            <person name="Ovchinnikova G."/>
            <person name="Pati A."/>
            <person name="Fahnrich R."/>
            <person name="Goodwin L."/>
            <person name="Chen A."/>
            <person name="Palaniappan K."/>
            <person name="Land M."/>
            <person name="Hauser L."/>
            <person name="Chang Y.J."/>
            <person name="Jeffries C.D."/>
            <person name="Rohde M."/>
            <person name="Goker M."/>
            <person name="Woyke T."/>
            <person name="Bristow J."/>
            <person name="Eisen J.A."/>
            <person name="Markowitz V."/>
            <person name="Hugenholtz P."/>
            <person name="Kyrpides N.C."/>
            <person name="Klenk H.P."/>
            <person name="Lapidus A."/>
        </authorList>
    </citation>
    <scope>NUCLEOTIDE SEQUENCE [LARGE SCALE GENOMIC DNA]</scope>
    <source>
        <strain evidence="9">ATCC 35948 / DSM 1279 / VKM B-1258 / 21</strain>
        <strain evidence="7">DSM 1279</strain>
    </source>
</reference>
<keyword evidence="3 5" id="KW-0413">Isomerase</keyword>
<dbReference type="PROSITE" id="PS50889">
    <property type="entry name" value="S4"/>
    <property type="match status" value="1"/>
</dbReference>
<dbReference type="Proteomes" id="UP000013026">
    <property type="component" value="Chromosome"/>
</dbReference>
<dbReference type="SMART" id="SM00363">
    <property type="entry name" value="S4"/>
    <property type="match status" value="1"/>
</dbReference>
<dbReference type="CDD" id="cd02553">
    <property type="entry name" value="PseudoU_synth_RsuA"/>
    <property type="match status" value="1"/>
</dbReference>
<dbReference type="InterPro" id="IPR002942">
    <property type="entry name" value="S4_RNA-bd"/>
</dbReference>
<dbReference type="SUPFAM" id="SSF55120">
    <property type="entry name" value="Pseudouridine synthase"/>
    <property type="match status" value="1"/>
</dbReference>
<accession>D3PL67</accession>
<reference evidence="8 10" key="3">
    <citation type="submission" date="2013-04" db="EMBL/GenBank/DDBJ databases">
        <authorList>
            <person name="Chin J."/>
            <person name="Alexander D.H."/>
            <person name="Marks P."/>
            <person name="Korlach J."/>
            <person name="Clum A."/>
            <person name="Copeland A."/>
        </authorList>
    </citation>
    <scope>NUCLEOTIDE SEQUENCE [LARGE SCALE GENOMIC DNA]</scope>
    <source>
        <strain evidence="10">ATCC 35948 / DSM 1279 / VKM B-1258 / 21</strain>
        <strain evidence="8">DSM 1279</strain>
    </source>
</reference>
<sequence length="257" mass="28560">MLILSAPVIGGFLFNMAYERLDKVLGHLGVGSRKEIHRLARAGLITINGKIVADAGFKFDPSQAHIEVAGEPLVYQKFFYLLLNKPAGYITSTKDPSGTPITALLPEEFWRNDWMPVGRLDKDTEGLLLLTTDGELLHRLTHPRWKVTKRYYVELASPATPEDVAVFAAGTLELEGEPLQPAELYLGPDPRKVELVLREGRFHQVKRMFAARGNQVTYLKRLAFGPLQLPPNLPPGASRQLTPDEIKALYEVVGLPG</sequence>
<name>D3PL67_MEIRD</name>
<evidence type="ECO:0000313" key="9">
    <source>
        <dbReference type="Proteomes" id="UP000006655"/>
    </source>
</evidence>
<dbReference type="EC" id="5.4.99.-" evidence="5"/>
<keyword evidence="9" id="KW-1185">Reference proteome</keyword>
<evidence type="ECO:0000256" key="3">
    <source>
        <dbReference type="ARBA" id="ARBA00023235"/>
    </source>
</evidence>
<dbReference type="CDD" id="cd00165">
    <property type="entry name" value="S4"/>
    <property type="match status" value="1"/>
</dbReference>
<dbReference type="EMBL" id="CP001743">
    <property type="protein sequence ID" value="ADD26963.1"/>
    <property type="molecule type" value="Genomic_DNA"/>
</dbReference>
<proteinExistence type="inferred from homology"/>
<dbReference type="Pfam" id="PF01479">
    <property type="entry name" value="S4"/>
    <property type="match status" value="1"/>
</dbReference>
<dbReference type="EMBL" id="CP005385">
    <property type="protein sequence ID" value="AGK03416.1"/>
    <property type="molecule type" value="Genomic_DNA"/>
</dbReference>
<dbReference type="AlphaFoldDB" id="D3PL67"/>
<dbReference type="InterPro" id="IPR050343">
    <property type="entry name" value="RsuA_PseudoU_synthase"/>
</dbReference>
<dbReference type="InterPro" id="IPR020103">
    <property type="entry name" value="PsdUridine_synth_cat_dom_sf"/>
</dbReference>
<evidence type="ECO:0000256" key="2">
    <source>
        <dbReference type="ARBA" id="ARBA00022884"/>
    </source>
</evidence>
<dbReference type="PATRIC" id="fig|504728.9.peg.109"/>
<dbReference type="GO" id="GO:0003723">
    <property type="term" value="F:RNA binding"/>
    <property type="evidence" value="ECO:0007669"/>
    <property type="project" value="UniProtKB-KW"/>
</dbReference>
<dbReference type="KEGG" id="mre:K649_00520"/>
<dbReference type="RefSeq" id="WP_013012482.1">
    <property type="nucleotide sequence ID" value="NC_013946.1"/>
</dbReference>
<reference evidence="8" key="2">
    <citation type="submission" date="2013-04" db="EMBL/GenBank/DDBJ databases">
        <title>Non-Hybrid, Finished Microbial Genome Assemblies from Long-Read SMRT Sequencing Data.</title>
        <authorList>
            <person name="Klammer A."/>
            <person name="Drake J."/>
            <person name="Heiner C."/>
            <person name="Clum A."/>
            <person name="Copeland A."/>
            <person name="Huddleston J."/>
            <person name="Eichler E."/>
            <person name="Turner S.W."/>
        </authorList>
    </citation>
    <scope>NUCLEOTIDE SEQUENCE</scope>
    <source>
        <strain evidence="8">DSM 1279</strain>
    </source>
</reference>
<dbReference type="InterPro" id="IPR020094">
    <property type="entry name" value="TruA/RsuA/RluB/E/F_N"/>
</dbReference>
<keyword evidence="2 4" id="KW-0694">RNA-binding</keyword>
<dbReference type="Proteomes" id="UP000006655">
    <property type="component" value="Chromosome"/>
</dbReference>
<evidence type="ECO:0000256" key="4">
    <source>
        <dbReference type="PROSITE-ProRule" id="PRU00182"/>
    </source>
</evidence>
<dbReference type="InterPro" id="IPR036986">
    <property type="entry name" value="S4_RNA-bd_sf"/>
</dbReference>
<evidence type="ECO:0000256" key="5">
    <source>
        <dbReference type="RuleBase" id="RU003887"/>
    </source>
</evidence>
<dbReference type="OrthoDB" id="9807213at2"/>
<dbReference type="PANTHER" id="PTHR47683:SF4">
    <property type="entry name" value="PSEUDOURIDINE SYNTHASE"/>
    <property type="match status" value="1"/>
</dbReference>
<dbReference type="SUPFAM" id="SSF55174">
    <property type="entry name" value="Alpha-L RNA-binding motif"/>
    <property type="match status" value="1"/>
</dbReference>
<evidence type="ECO:0000259" key="6">
    <source>
        <dbReference type="SMART" id="SM00363"/>
    </source>
</evidence>
<dbReference type="KEGG" id="mrb:Mrub_0183"/>
<dbReference type="eggNOG" id="COG1187">
    <property type="taxonomic scope" value="Bacteria"/>
</dbReference>
<evidence type="ECO:0000313" key="8">
    <source>
        <dbReference type="EMBL" id="AGK03416.1"/>
    </source>
</evidence>
<gene>
    <name evidence="7" type="ordered locus">Mrub_0183</name>
    <name evidence="8" type="ORF">K649_00520</name>
</gene>
<comment type="similarity">
    <text evidence="1 5">Belongs to the pseudouridine synthase RsuA family.</text>
</comment>
<protein>
    <recommendedName>
        <fullName evidence="5">Pseudouridine synthase</fullName>
        <ecNumber evidence="5">5.4.99.-</ecNumber>
    </recommendedName>
</protein>
<dbReference type="Pfam" id="PF00849">
    <property type="entry name" value="PseudoU_synth_2"/>
    <property type="match status" value="1"/>
</dbReference>
<dbReference type="GO" id="GO:0000455">
    <property type="term" value="P:enzyme-directed rRNA pseudouridine synthesis"/>
    <property type="evidence" value="ECO:0007669"/>
    <property type="project" value="UniProtKB-ARBA"/>
</dbReference>